<reference evidence="2" key="1">
    <citation type="submission" date="2013-10" db="EMBL/GenBank/DDBJ databases">
        <title>Genomic analysis of the causative agents of coccidiosis in chickens.</title>
        <authorList>
            <person name="Reid A.J."/>
            <person name="Blake D."/>
            <person name="Billington K."/>
            <person name="Browne H."/>
            <person name="Dunn M."/>
            <person name="Hung S."/>
            <person name="Kawahara F."/>
            <person name="Miranda-Saavedra D."/>
            <person name="Mourier T."/>
            <person name="Nagra H."/>
            <person name="Otto T.D."/>
            <person name="Rawlings N."/>
            <person name="Sanchez A."/>
            <person name="Sanders M."/>
            <person name="Subramaniam C."/>
            <person name="Tay Y."/>
            <person name="Dear P."/>
            <person name="Doerig C."/>
            <person name="Gruber A."/>
            <person name="Parkinson J."/>
            <person name="Shirley M."/>
            <person name="Wan K.L."/>
            <person name="Berriman M."/>
            <person name="Tomley F."/>
            <person name="Pain A."/>
        </authorList>
    </citation>
    <scope>NUCLEOTIDE SEQUENCE [LARGE SCALE GENOMIC DNA]</scope>
    <source>
        <strain evidence="2">Houghton</strain>
    </source>
</reference>
<dbReference type="EMBL" id="HG681604">
    <property type="protein sequence ID" value="CDJ28869.1"/>
    <property type="molecule type" value="Genomic_DNA"/>
</dbReference>
<evidence type="ECO:0000313" key="2">
    <source>
        <dbReference type="EMBL" id="CDJ28869.1"/>
    </source>
</evidence>
<feature type="compositionally biased region" description="Basic and acidic residues" evidence="1">
    <location>
        <begin position="159"/>
        <end position="170"/>
    </location>
</feature>
<protein>
    <submittedName>
        <fullName evidence="2">Uncharacterized protein</fullName>
    </submittedName>
</protein>
<dbReference type="RefSeq" id="XP_013351443.1">
    <property type="nucleotide sequence ID" value="XM_013495989.1"/>
</dbReference>
<dbReference type="VEuPathDB" id="ToxoDB:EMH_0002430"/>
<dbReference type="AlphaFoldDB" id="U6JU05"/>
<evidence type="ECO:0000256" key="1">
    <source>
        <dbReference type="SAM" id="MobiDB-lite"/>
    </source>
</evidence>
<name>U6JU05_9EIME</name>
<keyword evidence="3" id="KW-1185">Reference proteome</keyword>
<feature type="compositionally biased region" description="Basic and acidic residues" evidence="1">
    <location>
        <begin position="112"/>
        <end position="121"/>
    </location>
</feature>
<feature type="compositionally biased region" description="Acidic residues" evidence="1">
    <location>
        <begin position="208"/>
        <end position="223"/>
    </location>
</feature>
<dbReference type="GeneID" id="25375307"/>
<organism evidence="2 3">
    <name type="scientific">Eimeria mitis</name>
    <dbReference type="NCBI Taxonomy" id="44415"/>
    <lineage>
        <taxon>Eukaryota</taxon>
        <taxon>Sar</taxon>
        <taxon>Alveolata</taxon>
        <taxon>Apicomplexa</taxon>
        <taxon>Conoidasida</taxon>
        <taxon>Coccidia</taxon>
        <taxon>Eucoccidiorida</taxon>
        <taxon>Eimeriorina</taxon>
        <taxon>Eimeriidae</taxon>
        <taxon>Eimeria</taxon>
    </lineage>
</organism>
<proteinExistence type="predicted"/>
<gene>
    <name evidence="2" type="ORF">EMH_0002430</name>
</gene>
<evidence type="ECO:0000313" key="3">
    <source>
        <dbReference type="Proteomes" id="UP000030744"/>
    </source>
</evidence>
<feature type="compositionally biased region" description="Basic and acidic residues" evidence="1">
    <location>
        <begin position="81"/>
        <end position="102"/>
    </location>
</feature>
<feature type="compositionally biased region" description="Basic and acidic residues" evidence="1">
    <location>
        <begin position="49"/>
        <end position="67"/>
    </location>
</feature>
<dbReference type="Proteomes" id="UP000030744">
    <property type="component" value="Unassembled WGS sequence"/>
</dbReference>
<reference evidence="2" key="2">
    <citation type="submission" date="2013-10" db="EMBL/GenBank/DDBJ databases">
        <authorList>
            <person name="Aslett M."/>
        </authorList>
    </citation>
    <scope>NUCLEOTIDE SEQUENCE [LARGE SCALE GENOMIC DNA]</scope>
    <source>
        <strain evidence="2">Houghton</strain>
    </source>
</reference>
<sequence length="238" mass="24730">MPGLPPPAPASRADRPDTAAVGVGEAREEEHEAASSKAAQKVATGPSDEQLKKSEENSKARDEKEGEPSADQVSKKKTKKASADSDGESKPRKSPKEDSEGIKKKKKKKKKAEASGEKSAEQSDVESGVMHNDVDETTAAADATSSWGFGFFGNSEGNDASKKDATEKEASPSAPRPSLLGLIVGADPVEEAPKGNEVPPLKLSTVDGADDQSDSSSSEDGETDGGITSTIAGFFWGI</sequence>
<feature type="region of interest" description="Disordered" evidence="1">
    <location>
        <begin position="1"/>
        <end position="238"/>
    </location>
</feature>
<feature type="compositionally biased region" description="Basic and acidic residues" evidence="1">
    <location>
        <begin position="25"/>
        <end position="34"/>
    </location>
</feature>
<accession>U6JU05</accession>